<dbReference type="Gene3D" id="3.30.1180.10">
    <property type="match status" value="1"/>
</dbReference>
<reference evidence="2 3" key="1">
    <citation type="submission" date="2014-01" db="EMBL/GenBank/DDBJ databases">
        <title>Plasmidome dynamics in the species complex Clostridium novyi sensu lato converts strains of independent lineages into distinctly different pathogens.</title>
        <authorList>
            <person name="Skarin H."/>
            <person name="Segerman B."/>
        </authorList>
    </citation>
    <scope>NUCLEOTIDE SEQUENCE [LARGE SCALE GENOMIC DNA]</scope>
    <source>
        <strain evidence="2 3">4552</strain>
    </source>
</reference>
<dbReference type="SUPFAM" id="SSF82549">
    <property type="entry name" value="DAK1/DegV-like"/>
    <property type="match status" value="1"/>
</dbReference>
<dbReference type="Gene3D" id="2.20.28.50">
    <property type="entry name" value="degv family protein"/>
    <property type="match status" value="1"/>
</dbReference>
<dbReference type="InterPro" id="IPR003797">
    <property type="entry name" value="DegV"/>
</dbReference>
<dbReference type="PANTHER" id="PTHR33434:SF2">
    <property type="entry name" value="FATTY ACID-BINDING PROTEIN TM_1468"/>
    <property type="match status" value="1"/>
</dbReference>
<dbReference type="Proteomes" id="UP000030012">
    <property type="component" value="Unassembled WGS sequence"/>
</dbReference>
<dbReference type="InterPro" id="IPR043168">
    <property type="entry name" value="DegV_C"/>
</dbReference>
<sequence>MDIKIVADSSCDLSQELKEEMNIDIAPLTLILEDKEYVDNEDLNILEYIENMKKCKTAPKTACPSPQDYMEKYKGEESVLVVPLSSKLSGSYNSAVLAKNLFLDEIGNKFIHVFDSVTASVGQTIISLKINELSKLNLGEFEIVEKVNKYISEMKTFFLLESLDHLAKAGRLNPIIAKVANMLSIKPIMGSNDDGTIRLVEKTRGYKKAFKRFIDIIGEEGSNLEQKVLGIAHCNCLERALKFKEEVLKRYNFKDIVVVEMSGLSTTYADDGGLVIAF</sequence>
<dbReference type="GO" id="GO:0008289">
    <property type="term" value="F:lipid binding"/>
    <property type="evidence" value="ECO:0007669"/>
    <property type="project" value="UniProtKB-KW"/>
</dbReference>
<name>A0A0A0I926_CLONO</name>
<dbReference type="RefSeq" id="WP_039255252.1">
    <property type="nucleotide sequence ID" value="NZ_JENJ01000027.1"/>
</dbReference>
<dbReference type="PROSITE" id="PS51482">
    <property type="entry name" value="DEGV"/>
    <property type="match status" value="1"/>
</dbReference>
<dbReference type="Pfam" id="PF02645">
    <property type="entry name" value="DegV"/>
    <property type="match status" value="1"/>
</dbReference>
<evidence type="ECO:0000313" key="2">
    <source>
        <dbReference type="EMBL" id="KGM96130.1"/>
    </source>
</evidence>
<comment type="caution">
    <text evidence="2">The sequence shown here is derived from an EMBL/GenBank/DDBJ whole genome shotgun (WGS) entry which is preliminary data.</text>
</comment>
<gene>
    <name evidence="2" type="ORF">Z968_07410</name>
</gene>
<proteinExistence type="predicted"/>
<evidence type="ECO:0000313" key="3">
    <source>
        <dbReference type="Proteomes" id="UP000030012"/>
    </source>
</evidence>
<keyword evidence="1" id="KW-0446">Lipid-binding</keyword>
<organism evidence="2 3">
    <name type="scientific">Clostridium novyi A str. 4552</name>
    <dbReference type="NCBI Taxonomy" id="1444289"/>
    <lineage>
        <taxon>Bacteria</taxon>
        <taxon>Bacillati</taxon>
        <taxon>Bacillota</taxon>
        <taxon>Clostridia</taxon>
        <taxon>Eubacteriales</taxon>
        <taxon>Clostridiaceae</taxon>
        <taxon>Clostridium</taxon>
    </lineage>
</organism>
<dbReference type="InterPro" id="IPR050270">
    <property type="entry name" value="DegV_domain_contain"/>
</dbReference>
<accession>A0A0A0I926</accession>
<dbReference type="OrthoDB" id="2138472at2"/>
<evidence type="ECO:0000256" key="1">
    <source>
        <dbReference type="ARBA" id="ARBA00023121"/>
    </source>
</evidence>
<dbReference type="Gene3D" id="3.40.50.10440">
    <property type="entry name" value="Dihydroxyacetone kinase, domain 1"/>
    <property type="match status" value="1"/>
</dbReference>
<dbReference type="PANTHER" id="PTHR33434">
    <property type="entry name" value="DEGV DOMAIN-CONTAINING PROTEIN DR_1986-RELATED"/>
    <property type="match status" value="1"/>
</dbReference>
<dbReference type="EMBL" id="JENJ01000027">
    <property type="protein sequence ID" value="KGM96130.1"/>
    <property type="molecule type" value="Genomic_DNA"/>
</dbReference>
<dbReference type="NCBIfam" id="TIGR00762">
    <property type="entry name" value="DegV"/>
    <property type="match status" value="1"/>
</dbReference>
<protein>
    <submittedName>
        <fullName evidence="2">Fatty acid-binding protein DegV</fullName>
    </submittedName>
</protein>
<dbReference type="AlphaFoldDB" id="A0A0A0I926"/>